<evidence type="ECO:0000313" key="2">
    <source>
        <dbReference type="EMBL" id="MFD2696858.1"/>
    </source>
</evidence>
<sequence>MEDLHVSFIQTQLFWEDPQKNRTHFEAKLANLAPTDLVLLPEMFSTGFSMHPEPLAEPTNGPSLQWMQKMATQYQFALCGSLIVQEKQKYYNRLYFVYPDGQYTHYDKKHLFSLAGEQHKYSPGKALNIITYKGWRICPLICYDLRFPVWSRNQDEAYDLLLYVANWPARRTYAWDQLLKARAIENMSYVVGVNRIGQDANENQYLGHSIICDMLGQALTPEKLEKDTCQGVLLNKEALQKARKKLGFLRDADSFTLY</sequence>
<dbReference type="PANTHER" id="PTHR47799">
    <property type="entry name" value="OMEGA-AMIDASE YAFV"/>
    <property type="match status" value="1"/>
</dbReference>
<dbReference type="InterPro" id="IPR052737">
    <property type="entry name" value="Omega-amidase_YafV"/>
</dbReference>
<proteinExistence type="predicted"/>
<dbReference type="SUPFAM" id="SSF56317">
    <property type="entry name" value="Carbon-nitrogen hydrolase"/>
    <property type="match status" value="1"/>
</dbReference>
<evidence type="ECO:0000313" key="3">
    <source>
        <dbReference type="Proteomes" id="UP001597357"/>
    </source>
</evidence>
<dbReference type="Pfam" id="PF00795">
    <property type="entry name" value="CN_hydrolase"/>
    <property type="match status" value="1"/>
</dbReference>
<dbReference type="Gene3D" id="3.60.110.10">
    <property type="entry name" value="Carbon-nitrogen hydrolase"/>
    <property type="match status" value="1"/>
</dbReference>
<feature type="domain" description="CN hydrolase" evidence="1">
    <location>
        <begin position="4"/>
        <end position="241"/>
    </location>
</feature>
<protein>
    <submittedName>
        <fullName evidence="2">Amidohydrolase</fullName>
    </submittedName>
</protein>
<dbReference type="RefSeq" id="WP_379043677.1">
    <property type="nucleotide sequence ID" value="NZ_JBHULZ010000009.1"/>
</dbReference>
<dbReference type="PROSITE" id="PS50263">
    <property type="entry name" value="CN_HYDROLASE"/>
    <property type="match status" value="1"/>
</dbReference>
<accession>A0ABW5SAP7</accession>
<dbReference type="InterPro" id="IPR003010">
    <property type="entry name" value="C-N_Hydrolase"/>
</dbReference>
<dbReference type="NCBIfam" id="NF007757">
    <property type="entry name" value="PRK10438.1"/>
    <property type="match status" value="1"/>
</dbReference>
<keyword evidence="3" id="KW-1185">Reference proteome</keyword>
<dbReference type="Proteomes" id="UP001597357">
    <property type="component" value="Unassembled WGS sequence"/>
</dbReference>
<dbReference type="InterPro" id="IPR036526">
    <property type="entry name" value="C-N_Hydrolase_sf"/>
</dbReference>
<name>A0ABW5SAP7_9FLAO</name>
<gene>
    <name evidence="2" type="ORF">ACFSQ0_02540</name>
</gene>
<dbReference type="EMBL" id="JBHULZ010000009">
    <property type="protein sequence ID" value="MFD2696858.1"/>
    <property type="molecule type" value="Genomic_DNA"/>
</dbReference>
<dbReference type="CDD" id="cd07575">
    <property type="entry name" value="Xc-1258_like"/>
    <property type="match status" value="1"/>
</dbReference>
<comment type="caution">
    <text evidence="2">The sequence shown here is derived from an EMBL/GenBank/DDBJ whole genome shotgun (WGS) entry which is preliminary data.</text>
</comment>
<dbReference type="PANTHER" id="PTHR47799:SF1">
    <property type="entry name" value="OMEGA-AMIDASE YAFV"/>
    <property type="match status" value="1"/>
</dbReference>
<reference evidence="3" key="1">
    <citation type="journal article" date="2019" name="Int. J. Syst. Evol. Microbiol.">
        <title>The Global Catalogue of Microorganisms (GCM) 10K type strain sequencing project: providing services to taxonomists for standard genome sequencing and annotation.</title>
        <authorList>
            <consortium name="The Broad Institute Genomics Platform"/>
            <consortium name="The Broad Institute Genome Sequencing Center for Infectious Disease"/>
            <person name="Wu L."/>
            <person name="Ma J."/>
        </authorList>
    </citation>
    <scope>NUCLEOTIDE SEQUENCE [LARGE SCALE GENOMIC DNA]</scope>
    <source>
        <strain evidence="3">KCTC 42255</strain>
    </source>
</reference>
<evidence type="ECO:0000259" key="1">
    <source>
        <dbReference type="PROSITE" id="PS50263"/>
    </source>
</evidence>
<organism evidence="2 3">
    <name type="scientific">Mesonia sediminis</name>
    <dbReference type="NCBI Taxonomy" id="1703946"/>
    <lineage>
        <taxon>Bacteria</taxon>
        <taxon>Pseudomonadati</taxon>
        <taxon>Bacteroidota</taxon>
        <taxon>Flavobacteriia</taxon>
        <taxon>Flavobacteriales</taxon>
        <taxon>Flavobacteriaceae</taxon>
        <taxon>Mesonia</taxon>
    </lineage>
</organism>